<gene>
    <name evidence="3" type="ORF">DFP75_101868</name>
</gene>
<accession>A0A318V7Y6</accession>
<dbReference type="Pfam" id="PF13279">
    <property type="entry name" value="4HBT_2"/>
    <property type="match status" value="1"/>
</dbReference>
<reference evidence="3 4" key="1">
    <citation type="submission" date="2018-06" db="EMBL/GenBank/DDBJ databases">
        <title>Genomic Encyclopedia of Type Strains, Phase III (KMG-III): the genomes of soil and plant-associated and newly described type strains.</title>
        <authorList>
            <person name="Whitman W."/>
        </authorList>
    </citation>
    <scope>NUCLEOTIDE SEQUENCE [LARGE SCALE GENOMIC DNA]</scope>
    <source>
        <strain evidence="3 4">CECT 7730</strain>
    </source>
</reference>
<keyword evidence="4" id="KW-1185">Reference proteome</keyword>
<dbReference type="AlphaFoldDB" id="A0A318V7Y6"/>
<evidence type="ECO:0000313" key="3">
    <source>
        <dbReference type="EMBL" id="PYF84826.1"/>
    </source>
</evidence>
<sequence length="136" mass="15971">MKDHIEHGYRTHFEVRDYECDMQGIVNNSVYQNYLEHARHQYIKTRGLDFAEITKRGIHLVLIKAELEYKRSLQSGDAFYIETSVERISKLKLAFIQTVHRTEDHQLMLSARMTVTSTTKEGRPVVFEQAELLLSQ</sequence>
<comment type="caution">
    <text evidence="3">The sequence shown here is derived from an EMBL/GenBank/DDBJ whole genome shotgun (WGS) entry which is preliminary data.</text>
</comment>
<dbReference type="EMBL" id="QKLW01000001">
    <property type="protein sequence ID" value="PYF84826.1"/>
    <property type="molecule type" value="Genomic_DNA"/>
</dbReference>
<evidence type="ECO:0000313" key="4">
    <source>
        <dbReference type="Proteomes" id="UP000247551"/>
    </source>
</evidence>
<dbReference type="GO" id="GO:0047617">
    <property type="term" value="F:fatty acyl-CoA hydrolase activity"/>
    <property type="evidence" value="ECO:0007669"/>
    <property type="project" value="TreeGrafter"/>
</dbReference>
<comment type="similarity">
    <text evidence="1">Belongs to the 4-hydroxybenzoyl-CoA thioesterase family.</text>
</comment>
<dbReference type="RefSeq" id="WP_110572552.1">
    <property type="nucleotide sequence ID" value="NZ_QKLW01000001.1"/>
</dbReference>
<dbReference type="InterPro" id="IPR050563">
    <property type="entry name" value="4-hydroxybenzoyl-CoA_TE"/>
</dbReference>
<organism evidence="3 4">
    <name type="scientific">Marinomonas alcarazii</name>
    <dbReference type="NCBI Taxonomy" id="491949"/>
    <lineage>
        <taxon>Bacteria</taxon>
        <taxon>Pseudomonadati</taxon>
        <taxon>Pseudomonadota</taxon>
        <taxon>Gammaproteobacteria</taxon>
        <taxon>Oceanospirillales</taxon>
        <taxon>Oceanospirillaceae</taxon>
        <taxon>Marinomonas</taxon>
    </lineage>
</organism>
<dbReference type="InterPro" id="IPR029069">
    <property type="entry name" value="HotDog_dom_sf"/>
</dbReference>
<dbReference type="PANTHER" id="PTHR31793">
    <property type="entry name" value="4-HYDROXYBENZOYL-COA THIOESTERASE FAMILY MEMBER"/>
    <property type="match status" value="1"/>
</dbReference>
<evidence type="ECO:0000256" key="2">
    <source>
        <dbReference type="ARBA" id="ARBA00022801"/>
    </source>
</evidence>
<dbReference type="SUPFAM" id="SSF54637">
    <property type="entry name" value="Thioesterase/thiol ester dehydrase-isomerase"/>
    <property type="match status" value="1"/>
</dbReference>
<dbReference type="Proteomes" id="UP000247551">
    <property type="component" value="Unassembled WGS sequence"/>
</dbReference>
<dbReference type="InterPro" id="IPR006684">
    <property type="entry name" value="YbgC/YbaW"/>
</dbReference>
<keyword evidence="2 3" id="KW-0378">Hydrolase</keyword>
<name>A0A318V7Y6_9GAMM</name>
<dbReference type="Gene3D" id="3.10.129.10">
    <property type="entry name" value="Hotdog Thioesterase"/>
    <property type="match status" value="1"/>
</dbReference>
<dbReference type="CDD" id="cd00586">
    <property type="entry name" value="4HBT"/>
    <property type="match status" value="1"/>
</dbReference>
<proteinExistence type="inferred from homology"/>
<dbReference type="PIRSF" id="PIRSF003230">
    <property type="entry name" value="YbgC"/>
    <property type="match status" value="1"/>
</dbReference>
<dbReference type="PANTHER" id="PTHR31793:SF27">
    <property type="entry name" value="NOVEL THIOESTERASE SUPERFAMILY DOMAIN AND SAPOSIN A-TYPE DOMAIN CONTAINING PROTEIN (0610012H03RIK)"/>
    <property type="match status" value="1"/>
</dbReference>
<protein>
    <submittedName>
        <fullName evidence="3">Acyl-CoA thioester hydrolase</fullName>
    </submittedName>
</protein>
<evidence type="ECO:0000256" key="1">
    <source>
        <dbReference type="ARBA" id="ARBA00005953"/>
    </source>
</evidence>